<comment type="caution">
    <text evidence="1">The sequence shown here is derived from an EMBL/GenBank/DDBJ whole genome shotgun (WGS) entry which is preliminary data.</text>
</comment>
<dbReference type="RefSeq" id="WP_375355811.1">
    <property type="nucleotide sequence ID" value="NZ_JBHHMI010000010.1"/>
</dbReference>
<evidence type="ECO:0000313" key="2">
    <source>
        <dbReference type="Proteomes" id="UP001580346"/>
    </source>
</evidence>
<name>A0ABV5AUB9_9BACL</name>
<evidence type="ECO:0000313" key="1">
    <source>
        <dbReference type="EMBL" id="MFB5267809.1"/>
    </source>
</evidence>
<reference evidence="1 2" key="1">
    <citation type="submission" date="2024-09" db="EMBL/GenBank/DDBJ databases">
        <title>Paenibacillus zeirhizospherea sp. nov., isolated from surface of the maize (Zea mays) roots in a horticulture field, Hungary.</title>
        <authorList>
            <person name="Marton D."/>
            <person name="Farkas M."/>
            <person name="Bedics A."/>
            <person name="Toth E."/>
            <person name="Tancsics A."/>
            <person name="Boka K."/>
            <person name="Maroti G."/>
            <person name="Kriszt B."/>
            <person name="Cserhati M."/>
        </authorList>
    </citation>
    <scope>NUCLEOTIDE SEQUENCE [LARGE SCALE GENOMIC DNA]</scope>
    <source>
        <strain evidence="1 2">KCTC 33519</strain>
    </source>
</reference>
<dbReference type="Pfam" id="PF14189">
    <property type="entry name" value="DUF4312"/>
    <property type="match status" value="1"/>
</dbReference>
<keyword evidence="2" id="KW-1185">Reference proteome</keyword>
<gene>
    <name evidence="1" type="ORF">ACE41H_13595</name>
</gene>
<protein>
    <submittedName>
        <fullName evidence="1">DUF4312 family protein</fullName>
    </submittedName>
</protein>
<accession>A0ABV5AUB9</accession>
<organism evidence="1 2">
    <name type="scientific">Paenibacillus enshidis</name>
    <dbReference type="NCBI Taxonomy" id="1458439"/>
    <lineage>
        <taxon>Bacteria</taxon>
        <taxon>Bacillati</taxon>
        <taxon>Bacillota</taxon>
        <taxon>Bacilli</taxon>
        <taxon>Bacillales</taxon>
        <taxon>Paenibacillaceae</taxon>
        <taxon>Paenibacillus</taxon>
    </lineage>
</organism>
<dbReference type="Proteomes" id="UP001580346">
    <property type="component" value="Unassembled WGS sequence"/>
</dbReference>
<dbReference type="EMBL" id="JBHHMI010000010">
    <property type="protein sequence ID" value="MFB5267809.1"/>
    <property type="molecule type" value="Genomic_DNA"/>
</dbReference>
<sequence length="112" mass="13196">MYLEKEVTLTLTGSGESERAAFQHILNEMKKQVTTNDADMMLQIEPRNMEVLSAVKTVHTEKFLGILFPRTRTRYEIKANITVMLRYMDLSKIEYKVQEEKQTAIQHVMRMR</sequence>
<dbReference type="InterPro" id="IPR020037">
    <property type="entry name" value="DUF4312"/>
</dbReference>
<proteinExistence type="predicted"/>